<dbReference type="Proteomes" id="UP000198211">
    <property type="component" value="Unassembled WGS sequence"/>
</dbReference>
<gene>
    <name evidence="2" type="ORF">PHMEG_00040489</name>
</gene>
<name>A0A225UDA4_9STRA</name>
<dbReference type="AlphaFoldDB" id="A0A225UDA4"/>
<evidence type="ECO:0008006" key="4">
    <source>
        <dbReference type="Google" id="ProtNLM"/>
    </source>
</evidence>
<comment type="caution">
    <text evidence="2">The sequence shown here is derived from an EMBL/GenBank/DDBJ whole genome shotgun (WGS) entry which is preliminary data.</text>
</comment>
<organism evidence="2 3">
    <name type="scientific">Phytophthora megakarya</name>
    <dbReference type="NCBI Taxonomy" id="4795"/>
    <lineage>
        <taxon>Eukaryota</taxon>
        <taxon>Sar</taxon>
        <taxon>Stramenopiles</taxon>
        <taxon>Oomycota</taxon>
        <taxon>Peronosporomycetes</taxon>
        <taxon>Peronosporales</taxon>
        <taxon>Peronosporaceae</taxon>
        <taxon>Phytophthora</taxon>
    </lineage>
</organism>
<feature type="region of interest" description="Disordered" evidence="1">
    <location>
        <begin position="192"/>
        <end position="260"/>
    </location>
</feature>
<evidence type="ECO:0000256" key="1">
    <source>
        <dbReference type="SAM" id="MobiDB-lite"/>
    </source>
</evidence>
<accession>A0A225UDA4</accession>
<feature type="compositionally biased region" description="Basic and acidic residues" evidence="1">
    <location>
        <begin position="107"/>
        <end position="116"/>
    </location>
</feature>
<protein>
    <recommendedName>
        <fullName evidence="4">Reverse transcriptase</fullName>
    </recommendedName>
</protein>
<sequence>MRITNVGVKVLILHQDLRIGIWLAGDNVPRLPGFISVGSRRYMEWQNLALEATVDPRSADSDPDVEDPPKPAVELPEYETPRGILERPRPTVIKCLKGGLSGDQEDSDHQPVDKPPSDNPPLDCRPLDVASVASDGSDLSSIADDDSMSHVVTVVRALDDQDPGVSGITTADLPPVEDPAVETILEDEALSDVTSVDQDLPVQELQDPKVATLKGDGSHPSPLMGVESGTSHKLGDPLDQKDATSMSQKKDEDPTTVLEDQPNISDLDLTWDSDRDYDECVYYHEGSDLYAEDVDGQLAVLPEVPATTEDVRIEDIQLCGSDNQTPEEIDRLRQRIWKFRHLLIGKGIALPPAARGV</sequence>
<reference evidence="3" key="1">
    <citation type="submission" date="2017-03" db="EMBL/GenBank/DDBJ databases">
        <title>Phytopthora megakarya and P. palmivora, two closely related causual agents of cacao black pod achieved similar genome size and gene model numbers by different mechanisms.</title>
        <authorList>
            <person name="Ali S."/>
            <person name="Shao J."/>
            <person name="Larry D.J."/>
            <person name="Kronmiller B."/>
            <person name="Shen D."/>
            <person name="Strem M.D."/>
            <person name="Melnick R.L."/>
            <person name="Guiltinan M.J."/>
            <person name="Tyler B.M."/>
            <person name="Meinhardt L.W."/>
            <person name="Bailey B.A."/>
        </authorList>
    </citation>
    <scope>NUCLEOTIDE SEQUENCE [LARGE SCALE GENOMIC DNA]</scope>
    <source>
        <strain evidence="3">zdho120</strain>
    </source>
</reference>
<feature type="region of interest" description="Disordered" evidence="1">
    <location>
        <begin position="53"/>
        <end position="124"/>
    </location>
</feature>
<evidence type="ECO:0000313" key="2">
    <source>
        <dbReference type="EMBL" id="OWY91084.1"/>
    </source>
</evidence>
<feature type="non-terminal residue" evidence="2">
    <location>
        <position position="357"/>
    </location>
</feature>
<feature type="compositionally biased region" description="Basic and acidic residues" evidence="1">
    <location>
        <begin position="233"/>
        <end position="253"/>
    </location>
</feature>
<dbReference type="EMBL" id="NBNE01021130">
    <property type="protein sequence ID" value="OWY91084.1"/>
    <property type="molecule type" value="Genomic_DNA"/>
</dbReference>
<proteinExistence type="predicted"/>
<keyword evidence="3" id="KW-1185">Reference proteome</keyword>
<evidence type="ECO:0000313" key="3">
    <source>
        <dbReference type="Proteomes" id="UP000198211"/>
    </source>
</evidence>